<comment type="subcellular location">
    <subcellularLocation>
        <location evidence="1">Cell membrane</location>
        <topology evidence="1">Multi-pass membrane protein</topology>
    </subcellularLocation>
</comment>
<dbReference type="OrthoDB" id="9784014at2"/>
<dbReference type="GO" id="GO:0098797">
    <property type="term" value="C:plasma membrane protein complex"/>
    <property type="evidence" value="ECO:0007669"/>
    <property type="project" value="TreeGrafter"/>
</dbReference>
<evidence type="ECO:0000256" key="5">
    <source>
        <dbReference type="ARBA" id="ARBA00022989"/>
    </source>
</evidence>
<dbReference type="InterPro" id="IPR003838">
    <property type="entry name" value="ABC3_permease_C"/>
</dbReference>
<gene>
    <name evidence="10" type="ORF">SAMN04488029_1393</name>
</gene>
<evidence type="ECO:0000256" key="6">
    <source>
        <dbReference type="ARBA" id="ARBA00023136"/>
    </source>
</evidence>
<keyword evidence="4 7" id="KW-0812">Transmembrane</keyword>
<evidence type="ECO:0000256" key="7">
    <source>
        <dbReference type="SAM" id="Phobius"/>
    </source>
</evidence>
<keyword evidence="5 7" id="KW-1133">Transmembrane helix</keyword>
<evidence type="ECO:0000256" key="4">
    <source>
        <dbReference type="ARBA" id="ARBA00022692"/>
    </source>
</evidence>
<accession>A0A1W2G8L5</accession>
<evidence type="ECO:0000259" key="8">
    <source>
        <dbReference type="Pfam" id="PF02687"/>
    </source>
</evidence>
<comment type="similarity">
    <text evidence="2">Belongs to the ABC-4 integral membrane protein family. LolC/E subfamily.</text>
</comment>
<dbReference type="PANTHER" id="PTHR30489">
    <property type="entry name" value="LIPOPROTEIN-RELEASING SYSTEM TRANSMEMBRANE PROTEIN LOLE"/>
    <property type="match status" value="1"/>
</dbReference>
<dbReference type="InterPro" id="IPR025857">
    <property type="entry name" value="MacB_PCD"/>
</dbReference>
<proteinExistence type="inferred from homology"/>
<feature type="transmembrane region" description="Helical" evidence="7">
    <location>
        <begin position="311"/>
        <end position="342"/>
    </location>
</feature>
<keyword evidence="10" id="KW-0449">Lipoprotein</keyword>
<dbReference type="GO" id="GO:0044874">
    <property type="term" value="P:lipoprotein localization to outer membrane"/>
    <property type="evidence" value="ECO:0007669"/>
    <property type="project" value="TreeGrafter"/>
</dbReference>
<evidence type="ECO:0000256" key="2">
    <source>
        <dbReference type="ARBA" id="ARBA00005236"/>
    </source>
</evidence>
<keyword evidence="6 7" id="KW-0472">Membrane</keyword>
<feature type="domain" description="ABC3 transporter permease C-terminal" evidence="8">
    <location>
        <begin position="270"/>
        <end position="401"/>
    </location>
</feature>
<dbReference type="Proteomes" id="UP000192472">
    <property type="component" value="Unassembled WGS sequence"/>
</dbReference>
<evidence type="ECO:0000259" key="9">
    <source>
        <dbReference type="Pfam" id="PF12704"/>
    </source>
</evidence>
<keyword evidence="3" id="KW-1003">Cell membrane</keyword>
<dbReference type="PANTHER" id="PTHR30489:SF0">
    <property type="entry name" value="LIPOPROTEIN-RELEASING SYSTEM TRANSMEMBRANE PROTEIN LOLE"/>
    <property type="match status" value="1"/>
</dbReference>
<evidence type="ECO:0000313" key="11">
    <source>
        <dbReference type="Proteomes" id="UP000192472"/>
    </source>
</evidence>
<evidence type="ECO:0000313" key="10">
    <source>
        <dbReference type="EMBL" id="SMD33030.1"/>
    </source>
</evidence>
<feature type="transmembrane region" description="Helical" evidence="7">
    <location>
        <begin position="375"/>
        <end position="397"/>
    </location>
</feature>
<feature type="domain" description="MacB-like periplasmic core" evidence="9">
    <location>
        <begin position="19"/>
        <end position="233"/>
    </location>
</feature>
<dbReference type="STRING" id="692418.SAMN04488029_1393"/>
<keyword evidence="11" id="KW-1185">Reference proteome</keyword>
<dbReference type="AlphaFoldDB" id="A0A1W2G8L5"/>
<feature type="transmembrane region" description="Helical" evidence="7">
    <location>
        <begin position="20"/>
        <end position="39"/>
    </location>
</feature>
<protein>
    <submittedName>
        <fullName evidence="10">ABC-type transport system, involved in lipoprotein release, permease component</fullName>
    </submittedName>
</protein>
<dbReference type="Pfam" id="PF02687">
    <property type="entry name" value="FtsX"/>
    <property type="match status" value="1"/>
</dbReference>
<evidence type="ECO:0000256" key="3">
    <source>
        <dbReference type="ARBA" id="ARBA00022475"/>
    </source>
</evidence>
<sequence length="409" mass="46105">MRRKITLAWRNLWRNKKRTFITLASVTFAVVVATMMRGLQLGTYDKMLDDAIKSTTGHVALMDKLYWDDKTLLNSMEFSSGLEATLNADSRIDFWVPQLMSGVLVSSGPHTLGVLVQGVDPEVQDKQIGLADKIIAGEYLNDEDQAVLIGKELSQFLRMSVGDTLVLLGQGYMGVTAAAKYPIKGIFDHPMAEFNKRMIFLPLATAQYLFFMEGRLTNVNLVLKDNAETTDIQTYYESKMDTTLLEARGWRSMNREILSGIESDNFFGKIMISILYMVIGFGLFGTILMMTMERKKEFSIMIAIGMRRTKLLTQVILESIMIAGLGALAGLMISFPVVYFYYLNPIPVPEESAEMYRQMNMEPILQISIKPDYMLLQFAIVLGVSIVASIIPLNNILKFNIVDIIRGRQ</sequence>
<dbReference type="Pfam" id="PF12704">
    <property type="entry name" value="MacB_PCD"/>
    <property type="match status" value="1"/>
</dbReference>
<feature type="transmembrane region" description="Helical" evidence="7">
    <location>
        <begin position="266"/>
        <end position="290"/>
    </location>
</feature>
<dbReference type="InterPro" id="IPR051447">
    <property type="entry name" value="Lipoprotein-release_system"/>
</dbReference>
<evidence type="ECO:0000256" key="1">
    <source>
        <dbReference type="ARBA" id="ARBA00004651"/>
    </source>
</evidence>
<reference evidence="10 11" key="1">
    <citation type="submission" date="2017-04" db="EMBL/GenBank/DDBJ databases">
        <authorList>
            <person name="Afonso C.L."/>
            <person name="Miller P.J."/>
            <person name="Scott M.A."/>
            <person name="Spackman E."/>
            <person name="Goraichik I."/>
            <person name="Dimitrov K.M."/>
            <person name="Suarez D.L."/>
            <person name="Swayne D.E."/>
        </authorList>
    </citation>
    <scope>NUCLEOTIDE SEQUENCE [LARGE SCALE GENOMIC DNA]</scope>
    <source>
        <strain evidence="10 11">DSM 26133</strain>
    </source>
</reference>
<organism evidence="10 11">
    <name type="scientific">Reichenbachiella faecimaris</name>
    <dbReference type="NCBI Taxonomy" id="692418"/>
    <lineage>
        <taxon>Bacteria</taxon>
        <taxon>Pseudomonadati</taxon>
        <taxon>Bacteroidota</taxon>
        <taxon>Cytophagia</taxon>
        <taxon>Cytophagales</taxon>
        <taxon>Reichenbachiellaceae</taxon>
        <taxon>Reichenbachiella</taxon>
    </lineage>
</organism>
<dbReference type="RefSeq" id="WP_084371661.1">
    <property type="nucleotide sequence ID" value="NZ_FWYF01000001.1"/>
</dbReference>
<name>A0A1W2G8L5_REIFA</name>
<dbReference type="EMBL" id="FWYF01000001">
    <property type="protein sequence ID" value="SMD33030.1"/>
    <property type="molecule type" value="Genomic_DNA"/>
</dbReference>